<proteinExistence type="predicted"/>
<dbReference type="EMBL" id="JBHFEH010000038">
    <property type="protein sequence ID" value="KAL2051145.1"/>
    <property type="molecule type" value="Genomic_DNA"/>
</dbReference>
<name>A0ABR4B0A5_9LECA</name>
<gene>
    <name evidence="1" type="ORF">ABVK25_008574</name>
</gene>
<organism evidence="1 2">
    <name type="scientific">Lepraria finkii</name>
    <dbReference type="NCBI Taxonomy" id="1340010"/>
    <lineage>
        <taxon>Eukaryota</taxon>
        <taxon>Fungi</taxon>
        <taxon>Dikarya</taxon>
        <taxon>Ascomycota</taxon>
        <taxon>Pezizomycotina</taxon>
        <taxon>Lecanoromycetes</taxon>
        <taxon>OSLEUM clade</taxon>
        <taxon>Lecanoromycetidae</taxon>
        <taxon>Lecanorales</taxon>
        <taxon>Lecanorineae</taxon>
        <taxon>Stereocaulaceae</taxon>
        <taxon>Lepraria</taxon>
    </lineage>
</organism>
<accession>A0ABR4B0A5</accession>
<sequence length="86" mass="9696">MANKTTACGRILGNTVGAELEEERVFAINIKYWDQRRQFKATCVPRKRDILAIEDLTLGLVKYTNNCPKYVVLVTLVSLSLGSLHQ</sequence>
<evidence type="ECO:0000313" key="2">
    <source>
        <dbReference type="Proteomes" id="UP001590951"/>
    </source>
</evidence>
<evidence type="ECO:0000313" key="1">
    <source>
        <dbReference type="EMBL" id="KAL2051145.1"/>
    </source>
</evidence>
<comment type="caution">
    <text evidence="1">The sequence shown here is derived from an EMBL/GenBank/DDBJ whole genome shotgun (WGS) entry which is preliminary data.</text>
</comment>
<dbReference type="Proteomes" id="UP001590951">
    <property type="component" value="Unassembled WGS sequence"/>
</dbReference>
<protein>
    <submittedName>
        <fullName evidence="1">Uncharacterized protein</fullName>
    </submittedName>
</protein>
<keyword evidence="2" id="KW-1185">Reference proteome</keyword>
<reference evidence="1 2" key="1">
    <citation type="submission" date="2024-09" db="EMBL/GenBank/DDBJ databases">
        <title>Rethinking Asexuality: The Enigmatic Case of Functional Sexual Genes in Lepraria (Stereocaulaceae).</title>
        <authorList>
            <person name="Doellman M."/>
            <person name="Sun Y."/>
            <person name="Barcenas-Pena A."/>
            <person name="Lumbsch H.T."/>
            <person name="Grewe F."/>
        </authorList>
    </citation>
    <scope>NUCLEOTIDE SEQUENCE [LARGE SCALE GENOMIC DNA]</scope>
    <source>
        <strain evidence="1 2">Grewe 0041</strain>
    </source>
</reference>